<comment type="caution">
    <text evidence="2">The sequence shown here is derived from an EMBL/GenBank/DDBJ whole genome shotgun (WGS) entry which is preliminary data.</text>
</comment>
<reference evidence="2 3" key="1">
    <citation type="journal article" date="2020" name="Nature">
        <title>Six reference-quality genomes reveal evolution of bat adaptations.</title>
        <authorList>
            <person name="Jebb D."/>
            <person name="Huang Z."/>
            <person name="Pippel M."/>
            <person name="Hughes G.M."/>
            <person name="Lavrichenko K."/>
            <person name="Devanna P."/>
            <person name="Winkler S."/>
            <person name="Jermiin L.S."/>
            <person name="Skirmuntt E.C."/>
            <person name="Katzourakis A."/>
            <person name="Burkitt-Gray L."/>
            <person name="Ray D.A."/>
            <person name="Sullivan K.A.M."/>
            <person name="Roscito J.G."/>
            <person name="Kirilenko B.M."/>
            <person name="Davalos L.M."/>
            <person name="Corthals A.P."/>
            <person name="Power M.L."/>
            <person name="Jones G."/>
            <person name="Ransome R.D."/>
            <person name="Dechmann D.K.N."/>
            <person name="Locatelli A.G."/>
            <person name="Puechmaille S.J."/>
            <person name="Fedrigo O."/>
            <person name="Jarvis E.D."/>
            <person name="Hiller M."/>
            <person name="Vernes S.C."/>
            <person name="Myers E.W."/>
            <person name="Teeling E.C."/>
        </authorList>
    </citation>
    <scope>NUCLEOTIDE SEQUENCE [LARGE SCALE GENOMIC DNA]</scope>
    <source>
        <strain evidence="2">MRouAeg1</strain>
        <tissue evidence="2">Muscle</tissue>
    </source>
</reference>
<feature type="compositionally biased region" description="Low complexity" evidence="1">
    <location>
        <begin position="145"/>
        <end position="161"/>
    </location>
</feature>
<protein>
    <submittedName>
        <fullName evidence="2">Uncharacterized protein</fullName>
    </submittedName>
</protein>
<keyword evidence="3" id="KW-1185">Reference proteome</keyword>
<accession>A0A7J8D6R6</accession>
<dbReference type="EMBL" id="JACASE010000013">
    <property type="protein sequence ID" value="KAF6418793.1"/>
    <property type="molecule type" value="Genomic_DNA"/>
</dbReference>
<dbReference type="AlphaFoldDB" id="A0A7J8D6R6"/>
<dbReference type="Proteomes" id="UP000593571">
    <property type="component" value="Unassembled WGS sequence"/>
</dbReference>
<name>A0A7J8D6R6_ROUAE</name>
<gene>
    <name evidence="2" type="ORF">HJG63_008815</name>
</gene>
<feature type="compositionally biased region" description="Low complexity" evidence="1">
    <location>
        <begin position="107"/>
        <end position="124"/>
    </location>
</feature>
<evidence type="ECO:0000313" key="2">
    <source>
        <dbReference type="EMBL" id="KAF6418793.1"/>
    </source>
</evidence>
<feature type="region of interest" description="Disordered" evidence="1">
    <location>
        <begin position="1"/>
        <end position="25"/>
    </location>
</feature>
<proteinExistence type="predicted"/>
<organism evidence="2 3">
    <name type="scientific">Rousettus aegyptiacus</name>
    <name type="common">Egyptian fruit bat</name>
    <name type="synonym">Pteropus aegyptiacus</name>
    <dbReference type="NCBI Taxonomy" id="9407"/>
    <lineage>
        <taxon>Eukaryota</taxon>
        <taxon>Metazoa</taxon>
        <taxon>Chordata</taxon>
        <taxon>Craniata</taxon>
        <taxon>Vertebrata</taxon>
        <taxon>Euteleostomi</taxon>
        <taxon>Mammalia</taxon>
        <taxon>Eutheria</taxon>
        <taxon>Laurasiatheria</taxon>
        <taxon>Chiroptera</taxon>
        <taxon>Yinpterochiroptera</taxon>
        <taxon>Pteropodoidea</taxon>
        <taxon>Pteropodidae</taxon>
        <taxon>Rousettinae</taxon>
        <taxon>Rousettus</taxon>
    </lineage>
</organism>
<feature type="region of interest" description="Disordered" evidence="1">
    <location>
        <begin position="140"/>
        <end position="176"/>
    </location>
</feature>
<sequence>MTRPTAGGSCWQARAPSRPAPAIGEGARVPGATAAPRAPVQSLHCPLSLPDSRWPNSFFHPATPGRCPCTWPSHRPGTPWPLCAGSVTQSSGVPPAACGGDFATRVPSQSTSQRPSPTIGSDSLPLVSHPLLVLHMNTIPKSEGSDSMSGSLSTRSSGRLSATCIRGLPSGSPGGV</sequence>
<evidence type="ECO:0000256" key="1">
    <source>
        <dbReference type="SAM" id="MobiDB-lite"/>
    </source>
</evidence>
<feature type="region of interest" description="Disordered" evidence="1">
    <location>
        <begin position="95"/>
        <end position="124"/>
    </location>
</feature>
<evidence type="ECO:0000313" key="3">
    <source>
        <dbReference type="Proteomes" id="UP000593571"/>
    </source>
</evidence>